<proteinExistence type="inferred from homology"/>
<dbReference type="InterPro" id="IPR004117">
    <property type="entry name" value="7tm6_olfct_rcpt"/>
</dbReference>
<keyword evidence="9 10" id="KW-0807">Transducer</keyword>
<dbReference type="Proteomes" id="UP001607303">
    <property type="component" value="Unassembled WGS sequence"/>
</dbReference>
<gene>
    <name evidence="11" type="ORF">V1477_001226</name>
</gene>
<keyword evidence="6 10" id="KW-1133">Transmembrane helix</keyword>
<keyword evidence="2" id="KW-1003">Cell membrane</keyword>
<evidence type="ECO:0000256" key="4">
    <source>
        <dbReference type="ARBA" id="ARBA00022692"/>
    </source>
</evidence>
<keyword evidence="4 10" id="KW-0812">Transmembrane</keyword>
<comment type="caution">
    <text evidence="11">The sequence shown here is derived from an EMBL/GenBank/DDBJ whole genome shotgun (WGS) entry which is preliminary data.</text>
</comment>
<keyword evidence="8 10" id="KW-0675">Receptor</keyword>
<comment type="caution">
    <text evidence="10">Lacks conserved residue(s) required for the propagation of feature annotation.</text>
</comment>
<dbReference type="Pfam" id="PF02949">
    <property type="entry name" value="7tm_6"/>
    <property type="match status" value="1"/>
</dbReference>
<feature type="transmembrane region" description="Helical" evidence="10">
    <location>
        <begin position="329"/>
        <end position="349"/>
    </location>
</feature>
<evidence type="ECO:0000256" key="5">
    <source>
        <dbReference type="ARBA" id="ARBA00022725"/>
    </source>
</evidence>
<feature type="transmembrane region" description="Helical" evidence="10">
    <location>
        <begin position="296"/>
        <end position="317"/>
    </location>
</feature>
<evidence type="ECO:0000256" key="2">
    <source>
        <dbReference type="ARBA" id="ARBA00022475"/>
    </source>
</evidence>
<keyword evidence="3 10" id="KW-0716">Sensory transduction</keyword>
<evidence type="ECO:0000256" key="10">
    <source>
        <dbReference type="RuleBase" id="RU351113"/>
    </source>
</evidence>
<dbReference type="AlphaFoldDB" id="A0ABD2CZH1"/>
<protein>
    <recommendedName>
        <fullName evidence="10">Odorant receptor</fullName>
    </recommendedName>
</protein>
<dbReference type="GO" id="GO:0005886">
    <property type="term" value="C:plasma membrane"/>
    <property type="evidence" value="ECO:0007669"/>
    <property type="project" value="UniProtKB-SubCell"/>
</dbReference>
<dbReference type="PANTHER" id="PTHR21137">
    <property type="entry name" value="ODORANT RECEPTOR"/>
    <property type="match status" value="1"/>
</dbReference>
<reference evidence="11 12" key="1">
    <citation type="journal article" date="2024" name="Ann. Entomol. Soc. Am.">
        <title>Genomic analyses of the southern and eastern yellowjacket wasps (Hymenoptera: Vespidae) reveal evolutionary signatures of social life.</title>
        <authorList>
            <person name="Catto M.A."/>
            <person name="Caine P.B."/>
            <person name="Orr S.E."/>
            <person name="Hunt B.G."/>
            <person name="Goodisman M.A.D."/>
        </authorList>
    </citation>
    <scope>NUCLEOTIDE SEQUENCE [LARGE SCALE GENOMIC DNA]</scope>
    <source>
        <strain evidence="11">232</strain>
        <tissue evidence="11">Head and thorax</tissue>
    </source>
</reference>
<evidence type="ECO:0000313" key="11">
    <source>
        <dbReference type="EMBL" id="KAL2750436.1"/>
    </source>
</evidence>
<organism evidence="11 12">
    <name type="scientific">Vespula maculifrons</name>
    <name type="common">Eastern yellow jacket</name>
    <name type="synonym">Wasp</name>
    <dbReference type="NCBI Taxonomy" id="7453"/>
    <lineage>
        <taxon>Eukaryota</taxon>
        <taxon>Metazoa</taxon>
        <taxon>Ecdysozoa</taxon>
        <taxon>Arthropoda</taxon>
        <taxon>Hexapoda</taxon>
        <taxon>Insecta</taxon>
        <taxon>Pterygota</taxon>
        <taxon>Neoptera</taxon>
        <taxon>Endopterygota</taxon>
        <taxon>Hymenoptera</taxon>
        <taxon>Apocrita</taxon>
        <taxon>Aculeata</taxon>
        <taxon>Vespoidea</taxon>
        <taxon>Vespidae</taxon>
        <taxon>Vespinae</taxon>
        <taxon>Vespula</taxon>
    </lineage>
</organism>
<sequence length="424" mass="49555">MRLQLITNYFEGTRYANIRSVKKRSIVRVIEVGEPTRKSMESSGLCATILSISRTVILHSLKVMDVYDTYYFVTQRLMTILGIWPYQDTKHFPRAMFTSSRQKFLYHFSVTNHFSTYNVKLIYERIMNDYEQLLDDEELDIVKKYNKESKLYMLLIAIIFNIYHTLIIYPSMLSVILYIIGLSDNIQFILPIPVNYISDSRAFYGVLIYELVGLTVLTVIAFITFTTYLMLIQHACNQFSILIMKTLQPFKKRQDCIEQDFYYSGPQKEYDWIVDIINRYIKATQFVDLINSLSEIIYLIEIFFGMILIVVDFIYTFQMSVLLENTGEAIGCCIYIVTSVFLIYINFYIGQKLLDHSNATYMELCKVPFYALTIKTQKLFLFVITRSMKSAELSIGGLFVSSHEVFAALIQKAFSVATMYYNMQ</sequence>
<feature type="transmembrane region" description="Helical" evidence="10">
    <location>
        <begin position="151"/>
        <end position="169"/>
    </location>
</feature>
<accession>A0ABD2CZH1</accession>
<keyword evidence="12" id="KW-1185">Reference proteome</keyword>
<evidence type="ECO:0000256" key="7">
    <source>
        <dbReference type="ARBA" id="ARBA00023136"/>
    </source>
</evidence>
<feature type="transmembrane region" description="Helical" evidence="10">
    <location>
        <begin position="206"/>
        <end position="231"/>
    </location>
</feature>
<evidence type="ECO:0000256" key="8">
    <source>
        <dbReference type="ARBA" id="ARBA00023170"/>
    </source>
</evidence>
<keyword evidence="5 10" id="KW-0552">Olfaction</keyword>
<keyword evidence="7 10" id="KW-0472">Membrane</keyword>
<name>A0ABD2CZH1_VESMC</name>
<evidence type="ECO:0000256" key="3">
    <source>
        <dbReference type="ARBA" id="ARBA00022606"/>
    </source>
</evidence>
<dbReference type="PANTHER" id="PTHR21137:SF35">
    <property type="entry name" value="ODORANT RECEPTOR 19A-RELATED"/>
    <property type="match status" value="1"/>
</dbReference>
<comment type="subcellular location">
    <subcellularLocation>
        <location evidence="1 10">Cell membrane</location>
        <topology evidence="1 10">Multi-pass membrane protein</topology>
    </subcellularLocation>
</comment>
<evidence type="ECO:0000256" key="9">
    <source>
        <dbReference type="ARBA" id="ARBA00023224"/>
    </source>
</evidence>
<dbReference type="GO" id="GO:0007608">
    <property type="term" value="P:sensory perception of smell"/>
    <property type="evidence" value="ECO:0007669"/>
    <property type="project" value="UniProtKB-KW"/>
</dbReference>
<comment type="similarity">
    <text evidence="10">Belongs to the insect chemoreceptor superfamily. Heteromeric odorant receptor channel (TC 1.A.69) family.</text>
</comment>
<evidence type="ECO:0000313" key="12">
    <source>
        <dbReference type="Proteomes" id="UP001607303"/>
    </source>
</evidence>
<dbReference type="EMBL" id="JAYRBN010000010">
    <property type="protein sequence ID" value="KAL2750436.1"/>
    <property type="molecule type" value="Genomic_DNA"/>
</dbReference>
<dbReference type="GO" id="GO:0007165">
    <property type="term" value="P:signal transduction"/>
    <property type="evidence" value="ECO:0007669"/>
    <property type="project" value="UniProtKB-KW"/>
</dbReference>
<evidence type="ECO:0000256" key="6">
    <source>
        <dbReference type="ARBA" id="ARBA00022989"/>
    </source>
</evidence>
<evidence type="ECO:0000256" key="1">
    <source>
        <dbReference type="ARBA" id="ARBA00004651"/>
    </source>
</evidence>